<evidence type="ECO:0000256" key="4">
    <source>
        <dbReference type="RuleBase" id="RU000363"/>
    </source>
</evidence>
<evidence type="ECO:0000313" key="6">
    <source>
        <dbReference type="Proteomes" id="UP000076796"/>
    </source>
</evidence>
<dbReference type="OrthoDB" id="5786478at2"/>
<dbReference type="Pfam" id="PF00106">
    <property type="entry name" value="adh_short"/>
    <property type="match status" value="1"/>
</dbReference>
<dbReference type="GO" id="GO:0016491">
    <property type="term" value="F:oxidoreductase activity"/>
    <property type="evidence" value="ECO:0007669"/>
    <property type="project" value="UniProtKB-KW"/>
</dbReference>
<accession>A0A163KEA9</accession>
<dbReference type="STRING" id="59843.A3958_14540"/>
<dbReference type="EMBL" id="LWMH01000001">
    <property type="protein sequence ID" value="KZS47163.1"/>
    <property type="molecule type" value="Genomic_DNA"/>
</dbReference>
<dbReference type="AlphaFoldDB" id="A0A163KEA9"/>
<dbReference type="GO" id="GO:0005737">
    <property type="term" value="C:cytoplasm"/>
    <property type="evidence" value="ECO:0007669"/>
    <property type="project" value="TreeGrafter"/>
</dbReference>
<evidence type="ECO:0000256" key="1">
    <source>
        <dbReference type="ARBA" id="ARBA00006484"/>
    </source>
</evidence>
<dbReference type="InterPro" id="IPR051468">
    <property type="entry name" value="Fungal_SecMetab_SDRs"/>
</dbReference>
<proteinExistence type="inferred from homology"/>
<dbReference type="InterPro" id="IPR036291">
    <property type="entry name" value="NAD(P)-bd_dom_sf"/>
</dbReference>
<gene>
    <name evidence="5" type="ORF">AWU65_15125</name>
</gene>
<comment type="caution">
    <text evidence="5">The sequence shown here is derived from an EMBL/GenBank/DDBJ whole genome shotgun (WGS) entry which is preliminary data.</text>
</comment>
<name>A0A163KEA9_9BACL</name>
<keyword evidence="3" id="KW-0560">Oxidoreductase</keyword>
<dbReference type="Gene3D" id="3.40.50.720">
    <property type="entry name" value="NAD(P)-binding Rossmann-like Domain"/>
    <property type="match status" value="1"/>
</dbReference>
<dbReference type="PANTHER" id="PTHR43544:SF7">
    <property type="entry name" value="NADB-LER2"/>
    <property type="match status" value="1"/>
</dbReference>
<dbReference type="PROSITE" id="PS00061">
    <property type="entry name" value="ADH_SHORT"/>
    <property type="match status" value="1"/>
</dbReference>
<dbReference type="PRINTS" id="PR00081">
    <property type="entry name" value="GDHRDH"/>
</dbReference>
<protein>
    <submittedName>
        <fullName evidence="5">Short-chain dehydrogenase</fullName>
    </submittedName>
</protein>
<comment type="similarity">
    <text evidence="1 4">Belongs to the short-chain dehydrogenases/reductases (SDR) family.</text>
</comment>
<dbReference type="SUPFAM" id="SSF51735">
    <property type="entry name" value="NAD(P)-binding Rossmann-fold domains"/>
    <property type="match status" value="1"/>
</dbReference>
<evidence type="ECO:0000256" key="2">
    <source>
        <dbReference type="ARBA" id="ARBA00022857"/>
    </source>
</evidence>
<sequence>MNIVITGANKGLGLELTREALGRGHQIVAGVRNTESSHPELRALRSDYPAQLQIMNLDVDQEAVIASAAEEIHEMWDQVDAVINNAGILNGRDQVIENLNFDDVEKSMQTNLYGPMKMVKHLLPQLRRSSAPAIINVSSEAGCFTGAYGGDYPYAISKSGLIFFTAQLRKALAADNFMVYAVHPGWIRTPMGGDQAPGDPVDTAKGLLDLVERRMVPEQDGWMINHKGETMPF</sequence>
<dbReference type="PRINTS" id="PR00080">
    <property type="entry name" value="SDRFAMILY"/>
</dbReference>
<dbReference type="Proteomes" id="UP000076796">
    <property type="component" value="Unassembled WGS sequence"/>
</dbReference>
<keyword evidence="2" id="KW-0521">NADP</keyword>
<reference evidence="5" key="1">
    <citation type="journal article" date="2016" name="Genome Announc.">
        <title>Draft genomes of two strains of Paenibacillus glucanolyticus with capability to degrade lignocellulose.</title>
        <authorList>
            <person name="Mathews S.L."/>
            <person name="Pawlak J."/>
            <person name="Grunden A.M."/>
        </authorList>
    </citation>
    <scope>NUCLEOTIDE SEQUENCE [LARGE SCALE GENOMIC DNA]</scope>
    <source>
        <strain evidence="5">SLM1</strain>
    </source>
</reference>
<dbReference type="InterPro" id="IPR002347">
    <property type="entry name" value="SDR_fam"/>
</dbReference>
<keyword evidence="6" id="KW-1185">Reference proteome</keyword>
<organism evidence="5 6">
    <name type="scientific">Paenibacillus glucanolyticus</name>
    <dbReference type="NCBI Taxonomy" id="59843"/>
    <lineage>
        <taxon>Bacteria</taxon>
        <taxon>Bacillati</taxon>
        <taxon>Bacillota</taxon>
        <taxon>Bacilli</taxon>
        <taxon>Bacillales</taxon>
        <taxon>Paenibacillaceae</taxon>
        <taxon>Paenibacillus</taxon>
    </lineage>
</organism>
<dbReference type="PANTHER" id="PTHR43544">
    <property type="entry name" value="SHORT-CHAIN DEHYDROGENASE/REDUCTASE"/>
    <property type="match status" value="1"/>
</dbReference>
<dbReference type="InterPro" id="IPR020904">
    <property type="entry name" value="Sc_DH/Rdtase_CS"/>
</dbReference>
<evidence type="ECO:0000256" key="3">
    <source>
        <dbReference type="ARBA" id="ARBA00023002"/>
    </source>
</evidence>
<evidence type="ECO:0000313" key="5">
    <source>
        <dbReference type="EMBL" id="KZS47163.1"/>
    </source>
</evidence>